<keyword evidence="6" id="KW-1185">Reference proteome</keyword>
<feature type="region of interest" description="Disordered" evidence="3">
    <location>
        <begin position="1761"/>
        <end position="1787"/>
    </location>
</feature>
<gene>
    <name evidence="5" type="ORF">UU9_13052</name>
</gene>
<evidence type="ECO:0000256" key="2">
    <source>
        <dbReference type="ARBA" id="ARBA00022837"/>
    </source>
</evidence>
<dbReference type="InterPro" id="IPR011024">
    <property type="entry name" value="G_crystallin-like"/>
</dbReference>
<evidence type="ECO:0000259" key="4">
    <source>
        <dbReference type="Pfam" id="PF05567"/>
    </source>
</evidence>
<feature type="compositionally biased region" description="Low complexity" evidence="3">
    <location>
        <begin position="1767"/>
        <end position="1776"/>
    </location>
</feature>
<organism evidence="5 6">
    <name type="scientific">Rhodanobacter fulvus Jip2</name>
    <dbReference type="NCBI Taxonomy" id="1163408"/>
    <lineage>
        <taxon>Bacteria</taxon>
        <taxon>Pseudomonadati</taxon>
        <taxon>Pseudomonadota</taxon>
        <taxon>Gammaproteobacteria</taxon>
        <taxon>Lysobacterales</taxon>
        <taxon>Rhodanobacteraceae</taxon>
        <taxon>Rhodanobacter</taxon>
    </lineage>
</organism>
<dbReference type="Pfam" id="PF03995">
    <property type="entry name" value="Inhibitor_I36"/>
    <property type="match status" value="1"/>
</dbReference>
<dbReference type="InterPro" id="IPR008707">
    <property type="entry name" value="B-propeller_PilY1"/>
</dbReference>
<dbReference type="Pfam" id="PF05567">
    <property type="entry name" value="T4P_PilY1"/>
    <property type="match status" value="1"/>
</dbReference>
<dbReference type="SUPFAM" id="SSF49695">
    <property type="entry name" value="gamma-Crystallin-like"/>
    <property type="match status" value="1"/>
</dbReference>
<evidence type="ECO:0000313" key="6">
    <source>
        <dbReference type="Proteomes" id="UP000004210"/>
    </source>
</evidence>
<keyword evidence="2" id="KW-0106">Calcium</keyword>
<dbReference type="Proteomes" id="UP000004210">
    <property type="component" value="Unassembled WGS sequence"/>
</dbReference>
<sequence length="1822" mass="192007">MLVMSRDEQLFIKAYSDYTDLDNDGVVDTTYNDAFDYSGYFDSSLCYTYANTQFKASAAASGGNADGQKKHQCSGNWSGNFLNWVSMSRLDVVRLVLDGGLRSTDNPNRTVLKRAPIPNDLHAWAKVYTGTDVNKFTPFIQDTSNLGISFCNATLSADGDPQMRVARGNWSEWASTASRQCDWKETIGTPDANNSYNDDASKNDGLGDKEYIVQVEVCDPSTNGIRESFCQLYSNGSSRSYKPVGLLQRYGENGQMRFGLLTGSFSAPRSGGVLRRNIGKLAGNGNDPATCVAGDEIKLSDGTFCNQDDGKEGIINTLHRLKLTNWNFNNNWNDCNTYGILNRNETTNGTNNRLDDPGSSGTNAQACSAWGNPLSEMYAEALRYIAADGAKTAKFIKAGDLAGLPSPAWKDPYAASENPYCASCSVIVLSTGLNSFDSDELPPWTKAGIGMNAASATQAIGADEGINGNNYLTGRVVATQTDLAVGKPVNTYEDLCSSKLVSDLSLARGICPDIPSMEGSFLIAGLAFDAWTKDLRPDLGSVQGSTRPAGYKNTVQTYAVALAENLPKFQLPIGSKSITLAPLCQANNTGGASITDSGWRSCYLGAVGVGTKTSRVDTSYIYGRPLLADARAGSYSLVWEDSLWGNDHDNDVVSMLTYCVGDTCARSTNLPQKLPAATVCFYKNTNYGGGSWCPSTDTTPHNFPVGDGFRDVISSVKVPAGYKLTLYTGENLSGTSASFTADTANVGSALNDKARSYSVGRTGSSFAGYDICWQSDSAICTDNAGKPTVGNDEALVRIENLSAYAGNAMLTGYTISGSSDDGVKRLALRPGNANASVLTSQANAPASWYKPKVVKYTVGSTGAKQLENPLYYAAKYGGFAKITDTSGVAVTAPCDKTTTPACATSNWDQNNNDTGLPGADNVPDNFFPVRNPAQLGERLASVFNAILTRSGSGTSAAVVTSSAAGEGLTYQALYQGKTQNVTGSQSVSWTGAVNALWIDSDGQFREGGYDIGGSPTLGDASQNPIVRFCTTADGDSRFHTYTDPTVAPTKPIPAAQCNGKPLSDLKPVWSAQNMLSSASYQTLTQRAYGTAATGAAGRYIFTWIDADHDGVVDTGEQKDFAWSSSGFGGNGTCDSSTVTGNFRFLNTCSSNGAESLVDWIRGTEWTGSDGRPDPNWRSRTVDGKVYRLGDIVNSTPLAVGVPAESFDLLYNDSSYGGFRKKYQSRRQMIYVGANDGMIHAFNGGFYNASEKRLDTQPSTCTSQGCSLDSAFTAHPLGSEVWAYVPGNLLAHLRWLSDPDYAHMFYVDGSPISQDVRIFTASDENCSVSGSTQCHPDGWGTILIVPFRFGGGPITVDTKEGAASTYQASFPAYVVLDVTNPEAPPVLLAELTNAQGLAGSGASAGCASTLFSCANLMKTVSTYTSSLPAVAMFRPSGSADPDPSKFILFTGSGTTDNGGSGSVEGGNAISTAGLGIRAYDLSDIASSDPTPLSWGTGNGTVKMMTNVGAANAGANSFAGDVVASDFNLDGVAESLYFGSSKGAASPFGGALWAIDFKGSVDPADWSPRMVLSGLDKPVTIRPTLGVNDKRQHMVFFGTGRAYTKSDLQDKNQQVIVGLVDDGTTSTVSAGTPAVTTNSTVSFADLLDVTDVDVMDDGTVSGAGDDVTTIADLAAASQTAHGWKSNLDIPTDANGAKMPSERVVSTQVLAGGVLNTSTYLPGTDQCTDQGEGRLVPSNYLTGTADVGLIGILGKDSDGKINKSVELGKGLPSQPSLSKGGSGSSGDKDLRACVQTSSGAIICHDLPPLKSVRSGEISWREPLDK</sequence>
<dbReference type="eggNOG" id="COG3419">
    <property type="taxonomic scope" value="Bacteria"/>
</dbReference>
<dbReference type="STRING" id="1163408.UU9_13052"/>
<feature type="domain" description="PilY1 beta-propeller" evidence="4">
    <location>
        <begin position="1188"/>
        <end position="1318"/>
    </location>
</feature>
<reference evidence="5 6" key="1">
    <citation type="journal article" date="2012" name="J. Bacteriol.">
        <title>Genome sequences for six rhodanobacter strains, isolated from soils and the terrestrial subsurface, with variable denitrification capabilities.</title>
        <authorList>
            <person name="Kostka J.E."/>
            <person name="Green S.J."/>
            <person name="Rishishwar L."/>
            <person name="Prakash O."/>
            <person name="Katz L.S."/>
            <person name="Marino-Ramirez L."/>
            <person name="Jordan I.K."/>
            <person name="Munk C."/>
            <person name="Ivanova N."/>
            <person name="Mikhailova N."/>
            <person name="Watson D.B."/>
            <person name="Brown S.D."/>
            <person name="Palumbo A.V."/>
            <person name="Brooks S.C."/>
        </authorList>
    </citation>
    <scope>NUCLEOTIDE SEQUENCE [LARGE SCALE GENOMIC DNA]</scope>
    <source>
        <strain evidence="6">Jip2T</strain>
    </source>
</reference>
<dbReference type="PATRIC" id="fig|1163408.3.peg.2659"/>
<protein>
    <submittedName>
        <fullName evidence="5">PilC domain-containing protein</fullName>
    </submittedName>
</protein>
<comment type="caution">
    <text evidence="5">The sequence shown here is derived from an EMBL/GenBank/DDBJ whole genome shotgun (WGS) entry which is preliminary data.</text>
</comment>
<dbReference type="Gene3D" id="2.60.20.10">
    <property type="entry name" value="Crystallins"/>
    <property type="match status" value="1"/>
</dbReference>
<keyword evidence="1" id="KW-0479">Metal-binding</keyword>
<evidence type="ECO:0000313" key="5">
    <source>
        <dbReference type="EMBL" id="EIL88377.1"/>
    </source>
</evidence>
<evidence type="ECO:0000256" key="1">
    <source>
        <dbReference type="ARBA" id="ARBA00022723"/>
    </source>
</evidence>
<proteinExistence type="predicted"/>
<dbReference type="GO" id="GO:0046872">
    <property type="term" value="F:metal ion binding"/>
    <property type="evidence" value="ECO:0007669"/>
    <property type="project" value="UniProtKB-KW"/>
</dbReference>
<evidence type="ECO:0000256" key="3">
    <source>
        <dbReference type="SAM" id="MobiDB-lite"/>
    </source>
</evidence>
<accession>I4VMD6</accession>
<dbReference type="EMBL" id="AJXU01000054">
    <property type="protein sequence ID" value="EIL88377.1"/>
    <property type="molecule type" value="Genomic_DNA"/>
</dbReference>
<name>I4VMD6_9GAMM</name>